<gene>
    <name evidence="1" type="ORF">BYL167_LOCUS67499</name>
    <name evidence="2" type="ORF">GIL414_LOCUS67657</name>
    <name evidence="3" type="ORF">SMN809_LOCUS75628</name>
</gene>
<reference evidence="3" key="1">
    <citation type="submission" date="2021-02" db="EMBL/GenBank/DDBJ databases">
        <authorList>
            <person name="Nowell W R."/>
        </authorList>
    </citation>
    <scope>NUCLEOTIDE SEQUENCE</scope>
</reference>
<dbReference type="Proteomes" id="UP000681967">
    <property type="component" value="Unassembled WGS sequence"/>
</dbReference>
<sequence>MDEIRQSRQVDQSNRYKEKIRQLEDYVDLQAKTDHIRRTMNEPREAFRQRFLEIEQTRLQELAAREQQLIDEEKALVAAMAKPVKKKILTGKKKNH</sequence>
<dbReference type="EMBL" id="CAJOBH010245693">
    <property type="protein sequence ID" value="CAF5124118.1"/>
    <property type="molecule type" value="Genomic_DNA"/>
</dbReference>
<organism evidence="3 4">
    <name type="scientific">Rotaria magnacalcarata</name>
    <dbReference type="NCBI Taxonomy" id="392030"/>
    <lineage>
        <taxon>Eukaryota</taxon>
        <taxon>Metazoa</taxon>
        <taxon>Spiralia</taxon>
        <taxon>Gnathifera</taxon>
        <taxon>Rotifera</taxon>
        <taxon>Eurotatoria</taxon>
        <taxon>Bdelloidea</taxon>
        <taxon>Philodinida</taxon>
        <taxon>Philodinidae</taxon>
        <taxon>Rotaria</taxon>
    </lineage>
</organism>
<evidence type="ECO:0000313" key="2">
    <source>
        <dbReference type="EMBL" id="CAF5175861.1"/>
    </source>
</evidence>
<protein>
    <submittedName>
        <fullName evidence="3">Uncharacterized protein</fullName>
    </submittedName>
</protein>
<dbReference type="AlphaFoldDB" id="A0A8S3IIK0"/>
<name>A0A8S3IIK0_9BILA</name>
<evidence type="ECO:0000313" key="1">
    <source>
        <dbReference type="EMBL" id="CAF5124118.1"/>
    </source>
</evidence>
<dbReference type="EMBL" id="CAJOBI010332935">
    <property type="protein sequence ID" value="CAF5201455.1"/>
    <property type="molecule type" value="Genomic_DNA"/>
</dbReference>
<comment type="caution">
    <text evidence="3">The sequence shown here is derived from an EMBL/GenBank/DDBJ whole genome shotgun (WGS) entry which is preliminary data.</text>
</comment>
<dbReference type="Proteomes" id="UP000676336">
    <property type="component" value="Unassembled WGS sequence"/>
</dbReference>
<dbReference type="EMBL" id="CAJOBJ010326408">
    <property type="protein sequence ID" value="CAF5175861.1"/>
    <property type="molecule type" value="Genomic_DNA"/>
</dbReference>
<proteinExistence type="predicted"/>
<dbReference type="Proteomes" id="UP000681720">
    <property type="component" value="Unassembled WGS sequence"/>
</dbReference>
<evidence type="ECO:0000313" key="3">
    <source>
        <dbReference type="EMBL" id="CAF5201455.1"/>
    </source>
</evidence>
<accession>A0A8S3IIK0</accession>
<evidence type="ECO:0000313" key="4">
    <source>
        <dbReference type="Proteomes" id="UP000676336"/>
    </source>
</evidence>